<dbReference type="AlphaFoldDB" id="A0A9P6DVJ1"/>
<evidence type="ECO:0000313" key="1">
    <source>
        <dbReference type="EMBL" id="KAF9511735.1"/>
    </source>
</evidence>
<proteinExistence type="predicted"/>
<keyword evidence="2" id="KW-1185">Reference proteome</keyword>
<name>A0A9P6DVJ1_9AGAM</name>
<dbReference type="EMBL" id="MU128996">
    <property type="protein sequence ID" value="KAF9511735.1"/>
    <property type="molecule type" value="Genomic_DNA"/>
</dbReference>
<accession>A0A9P6DVJ1</accession>
<reference evidence="1" key="1">
    <citation type="journal article" date="2020" name="Nat. Commun.">
        <title>Large-scale genome sequencing of mycorrhizal fungi provides insights into the early evolution of symbiotic traits.</title>
        <authorList>
            <person name="Miyauchi S."/>
            <person name="Kiss E."/>
            <person name="Kuo A."/>
            <person name="Drula E."/>
            <person name="Kohler A."/>
            <person name="Sanchez-Garcia M."/>
            <person name="Morin E."/>
            <person name="Andreopoulos B."/>
            <person name="Barry K.W."/>
            <person name="Bonito G."/>
            <person name="Buee M."/>
            <person name="Carver A."/>
            <person name="Chen C."/>
            <person name="Cichocki N."/>
            <person name="Clum A."/>
            <person name="Culley D."/>
            <person name="Crous P.W."/>
            <person name="Fauchery L."/>
            <person name="Girlanda M."/>
            <person name="Hayes R.D."/>
            <person name="Keri Z."/>
            <person name="LaButti K."/>
            <person name="Lipzen A."/>
            <person name="Lombard V."/>
            <person name="Magnuson J."/>
            <person name="Maillard F."/>
            <person name="Murat C."/>
            <person name="Nolan M."/>
            <person name="Ohm R.A."/>
            <person name="Pangilinan J."/>
            <person name="Pereira M.F."/>
            <person name="Perotto S."/>
            <person name="Peter M."/>
            <person name="Pfister S."/>
            <person name="Riley R."/>
            <person name="Sitrit Y."/>
            <person name="Stielow J.B."/>
            <person name="Szollosi G."/>
            <person name="Zifcakova L."/>
            <person name="Stursova M."/>
            <person name="Spatafora J.W."/>
            <person name="Tedersoo L."/>
            <person name="Vaario L.M."/>
            <person name="Yamada A."/>
            <person name="Yan M."/>
            <person name="Wang P."/>
            <person name="Xu J."/>
            <person name="Bruns T."/>
            <person name="Baldrian P."/>
            <person name="Vilgalys R."/>
            <person name="Dunand C."/>
            <person name="Henrissat B."/>
            <person name="Grigoriev I.V."/>
            <person name="Hibbett D."/>
            <person name="Nagy L.G."/>
            <person name="Martin F.M."/>
        </authorList>
    </citation>
    <scope>NUCLEOTIDE SEQUENCE</scope>
    <source>
        <strain evidence="1">UP504</strain>
    </source>
</reference>
<dbReference type="OrthoDB" id="5392716at2759"/>
<protein>
    <submittedName>
        <fullName evidence="1">Uncharacterized protein</fullName>
    </submittedName>
</protein>
<sequence length="372" mass="41550">MNAQNHNPSGKNQHGIVAKACDPTLAAALWEYNRKLITDPAVIRELLKKEHGITMSARTVKRRRQELGIYGSGHTTKTMSHEQKTQLVLDAIQKDPNQRNGTRDFVANTMRMYDPSGFENREPTAKKIKRFPIVSLGPNAEWSDVASGKYLGLWVLPDNRLGEAVGYLYLSLVEELGGVPLQSTTDCGSETTVQYGYAQAIRSEATTEGDLLPELGTDELPAHRLDSGDNWVLVFKQGADTGIYDESNPKHYTLCRWLWSTFLQQELDEYRHRVNAAKTHKVKGKLLPSGVAPDIVYSIPERYGMKDRLLPIDVDVIREIKAYMGGDSIIGFVPPEYAQQARAAFDSLGVIKLSVGNVWSVFVAMLPIMYQP</sequence>
<comment type="caution">
    <text evidence="1">The sequence shown here is derived from an EMBL/GenBank/DDBJ whole genome shotgun (WGS) entry which is preliminary data.</text>
</comment>
<evidence type="ECO:0000313" key="2">
    <source>
        <dbReference type="Proteomes" id="UP000886523"/>
    </source>
</evidence>
<gene>
    <name evidence="1" type="ORF">BS47DRAFT_1363611</name>
</gene>
<dbReference type="Proteomes" id="UP000886523">
    <property type="component" value="Unassembled WGS sequence"/>
</dbReference>
<dbReference type="PANTHER" id="PTHR46177:SF1">
    <property type="entry name" value="INTEGRASE CATALYTIC DOMAIN-CONTAINING PROTEIN"/>
    <property type="match status" value="1"/>
</dbReference>
<dbReference type="PANTHER" id="PTHR46177">
    <property type="entry name" value="INTEGRASE CATALYTIC DOMAIN-CONTAINING PROTEIN"/>
    <property type="match status" value="1"/>
</dbReference>
<organism evidence="1 2">
    <name type="scientific">Hydnum rufescens UP504</name>
    <dbReference type="NCBI Taxonomy" id="1448309"/>
    <lineage>
        <taxon>Eukaryota</taxon>
        <taxon>Fungi</taxon>
        <taxon>Dikarya</taxon>
        <taxon>Basidiomycota</taxon>
        <taxon>Agaricomycotina</taxon>
        <taxon>Agaricomycetes</taxon>
        <taxon>Cantharellales</taxon>
        <taxon>Hydnaceae</taxon>
        <taxon>Hydnum</taxon>
    </lineage>
</organism>